<dbReference type="GO" id="GO:0002949">
    <property type="term" value="P:tRNA threonylcarbamoyladenosine modification"/>
    <property type="evidence" value="ECO:0007669"/>
    <property type="project" value="InterPro"/>
</dbReference>
<protein>
    <submittedName>
        <fullName evidence="3">Putative O-sialoglycoprotein endopeptidase</fullName>
    </submittedName>
</protein>
<evidence type="ECO:0000313" key="3">
    <source>
        <dbReference type="EMBL" id="ACR18461.1"/>
    </source>
</evidence>
<dbReference type="GO" id="GO:0005829">
    <property type="term" value="C:cytosol"/>
    <property type="evidence" value="ECO:0007669"/>
    <property type="project" value="TreeGrafter"/>
</dbReference>
<evidence type="ECO:0000313" key="4">
    <source>
        <dbReference type="Proteomes" id="UP000001473"/>
    </source>
</evidence>
<dbReference type="SUPFAM" id="SSF53067">
    <property type="entry name" value="Actin-like ATPase domain"/>
    <property type="match status" value="2"/>
</dbReference>
<dbReference type="InterPro" id="IPR022496">
    <property type="entry name" value="T6A_TsaB"/>
</dbReference>
<dbReference type="Proteomes" id="UP000001473">
    <property type="component" value="Chromosome"/>
</dbReference>
<sequence length="294" mass="31855">MLVLVIDTATPYVTAGLVDVTSRDTIRARSNRSVRDSRAHNEVLTPFIMECCDEVGVTSRDLDAVVVGVGPGPFTGLRVGMATAAAFGDALDIPVIGVCSLDGLAWNAVADATQHEGDTIIVATDARRREVYWATYRMSDGHPVRVTEPEVTRPTDVHVPGKADTPAQQPSFAVVSDSVADALLSSVTSVNQSVDAQPDIVNFVRAALDHPMNLDRANLDRTKNVDDSADSTRDDSDRNALFPRQSDLQSLRPLYLRRPDAVPPKAKPVSPAISEEAITRARQLREQMTADRDE</sequence>
<dbReference type="PANTHER" id="PTHR11735:SF11">
    <property type="entry name" value="TRNA THREONYLCARBAMOYLADENOSINE BIOSYNTHESIS PROTEIN TSAB"/>
    <property type="match status" value="1"/>
</dbReference>
<dbReference type="RefSeq" id="WP_012732348.1">
    <property type="nucleotide sequence ID" value="NC_012704.1"/>
</dbReference>
<evidence type="ECO:0000256" key="1">
    <source>
        <dbReference type="SAM" id="MobiDB-lite"/>
    </source>
</evidence>
<dbReference type="OrthoDB" id="9809995at2"/>
<feature type="region of interest" description="Disordered" evidence="1">
    <location>
        <begin position="218"/>
        <end position="294"/>
    </location>
</feature>
<dbReference type="Gene3D" id="3.30.420.40">
    <property type="match status" value="2"/>
</dbReference>
<accession>C4LKV6</accession>
<name>C4LKV6_CORK4</name>
<dbReference type="STRING" id="645127.ckrop_1740"/>
<dbReference type="eggNOG" id="COG1214">
    <property type="taxonomic scope" value="Bacteria"/>
</dbReference>
<dbReference type="NCBIfam" id="TIGR03725">
    <property type="entry name" value="T6A_YeaZ"/>
    <property type="match status" value="1"/>
</dbReference>
<dbReference type="AlphaFoldDB" id="C4LKV6"/>
<dbReference type="KEGG" id="ckp:ckrop_1740"/>
<gene>
    <name evidence="3" type="ordered locus">ckrop_1740</name>
</gene>
<dbReference type="Pfam" id="PF00814">
    <property type="entry name" value="TsaD"/>
    <property type="match status" value="1"/>
</dbReference>
<dbReference type="InterPro" id="IPR043129">
    <property type="entry name" value="ATPase_NBD"/>
</dbReference>
<evidence type="ECO:0000259" key="2">
    <source>
        <dbReference type="Pfam" id="PF00814"/>
    </source>
</evidence>
<feature type="compositionally biased region" description="Basic and acidic residues" evidence="1">
    <location>
        <begin position="218"/>
        <end position="238"/>
    </location>
</feature>
<feature type="compositionally biased region" description="Basic and acidic residues" evidence="1">
    <location>
        <begin position="277"/>
        <end position="294"/>
    </location>
</feature>
<dbReference type="EMBL" id="CP001620">
    <property type="protein sequence ID" value="ACR18461.1"/>
    <property type="molecule type" value="Genomic_DNA"/>
</dbReference>
<dbReference type="InterPro" id="IPR000905">
    <property type="entry name" value="Gcp-like_dom"/>
</dbReference>
<reference evidence="3 4" key="1">
    <citation type="journal article" date="2008" name="J. Biotechnol.">
        <title>Ultrafast pyrosequencing of Corynebacterium kroppenstedtii DSM44385 revealed insights into the physiology of a lipophilic corynebacterium that lacks mycolic acids.</title>
        <authorList>
            <person name="Tauch A."/>
            <person name="Schneider J."/>
            <person name="Szczepanowski R."/>
            <person name="Tilker A."/>
            <person name="Viehoever P."/>
            <person name="Gartemann K.-H."/>
            <person name="Arnold W."/>
            <person name="Blom J."/>
            <person name="Brinkrolf K."/>
            <person name="Brune I."/>
            <person name="Goetker S."/>
            <person name="Weisshaar B."/>
            <person name="Goesmann A."/>
            <person name="Droege M."/>
            <person name="Puehler A."/>
        </authorList>
    </citation>
    <scope>NUCLEOTIDE SEQUENCE [LARGE SCALE GENOMIC DNA]</scope>
    <source>
        <strain evidence="4">DSM 44385 / JCM 11950 / CIP 105744 / CCUG 35717</strain>
    </source>
</reference>
<feature type="domain" description="Gcp-like" evidence="2">
    <location>
        <begin position="37"/>
        <end position="158"/>
    </location>
</feature>
<dbReference type="HOGENOM" id="CLU_064886_3_3_11"/>
<keyword evidence="4" id="KW-1185">Reference proteome</keyword>
<dbReference type="CDD" id="cd24032">
    <property type="entry name" value="ASKHA_NBD_TsaB"/>
    <property type="match status" value="1"/>
</dbReference>
<dbReference type="PANTHER" id="PTHR11735">
    <property type="entry name" value="TRNA N6-ADENOSINE THREONYLCARBAMOYLTRANSFERASE"/>
    <property type="match status" value="1"/>
</dbReference>
<organism evidence="3 4">
    <name type="scientific">Corynebacterium kroppenstedtii (strain DSM 44385 / JCM 11950 / CIP 105744 / CCUG 35717)</name>
    <dbReference type="NCBI Taxonomy" id="645127"/>
    <lineage>
        <taxon>Bacteria</taxon>
        <taxon>Bacillati</taxon>
        <taxon>Actinomycetota</taxon>
        <taxon>Actinomycetes</taxon>
        <taxon>Mycobacteriales</taxon>
        <taxon>Corynebacteriaceae</taxon>
        <taxon>Corynebacterium</taxon>
    </lineage>
</organism>
<proteinExistence type="predicted"/>